<protein>
    <recommendedName>
        <fullName evidence="9">Protein kinase domain-containing protein</fullName>
    </recommendedName>
</protein>
<gene>
    <name evidence="10" type="ORF">CTAYLR_007461</name>
</gene>
<dbReference type="Gene3D" id="3.30.200.20">
    <property type="entry name" value="Phosphorylase Kinase, domain 1"/>
    <property type="match status" value="1"/>
</dbReference>
<evidence type="ECO:0000256" key="8">
    <source>
        <dbReference type="SAM" id="MobiDB-lite"/>
    </source>
</evidence>
<dbReference type="Proteomes" id="UP001230188">
    <property type="component" value="Unassembled WGS sequence"/>
</dbReference>
<dbReference type="InterPro" id="IPR000719">
    <property type="entry name" value="Prot_kinase_dom"/>
</dbReference>
<keyword evidence="2" id="KW-0808">Transferase</keyword>
<feature type="domain" description="Protein kinase" evidence="9">
    <location>
        <begin position="102"/>
        <end position="362"/>
    </location>
</feature>
<dbReference type="CDD" id="cd05123">
    <property type="entry name" value="STKc_AGC"/>
    <property type="match status" value="1"/>
</dbReference>
<accession>A0AAD7XKH1</accession>
<dbReference type="PANTHER" id="PTHR24353:SF37">
    <property type="entry name" value="CAMP-DEPENDENT PROTEIN KINASE CATALYTIC SUBUNIT PRKX"/>
    <property type="match status" value="1"/>
</dbReference>
<dbReference type="InterPro" id="IPR011009">
    <property type="entry name" value="Kinase-like_dom_sf"/>
</dbReference>
<keyword evidence="1 7" id="KW-0723">Serine/threonine-protein kinase</keyword>
<evidence type="ECO:0000256" key="3">
    <source>
        <dbReference type="ARBA" id="ARBA00022741"/>
    </source>
</evidence>
<sequence length="425" mass="47428">MGVGGSVEPKPAPDNGYVFRIAADAKPWTPAAKVRESSSARCAQSRRRAAKIGGWSKARYAVMVAISQAGSEREIQRPSFGEENGWIAKELSIKDACSLNHFDVGRVVGRGAMGEVSLARIKKDGTFVALKVVSKSYVTQHNHERHVQNERRILGGMQHPFVVSLFATFQDEKHLYFVLEYVPGGELFSKIRGNQCLAVEPAKFYLAEIFAAVAHVHDRGYAYRDLKPENVLLDAEGHCRLIDFGFARVPPTDSGLMLTNVGTPAYMSPEQLSRKKTGGYTRVVDWWAFGCVSFELMTGRTPFSCKNHDDSHHAIYLRVMRGKVSFPSFVSRQPRDFVRELLKPDVNKRLVTTAAIKAHAFFATVDFKAVSQRRAVPPTAVGTLPPGDASHFDVYHHRRRDRRDNKDPRAADGSTTRRCSSFRGF</sequence>
<dbReference type="EMBL" id="JAQMWT010000408">
    <property type="protein sequence ID" value="KAJ8601666.1"/>
    <property type="molecule type" value="Genomic_DNA"/>
</dbReference>
<feature type="region of interest" description="Disordered" evidence="8">
    <location>
        <begin position="378"/>
        <end position="425"/>
    </location>
</feature>
<evidence type="ECO:0000259" key="9">
    <source>
        <dbReference type="PROSITE" id="PS50011"/>
    </source>
</evidence>
<dbReference type="FunFam" id="3.30.200.20:FF:000042">
    <property type="entry name" value="Aurora kinase A"/>
    <property type="match status" value="1"/>
</dbReference>
<dbReference type="PROSITE" id="PS00107">
    <property type="entry name" value="PROTEIN_KINASE_ATP"/>
    <property type="match status" value="1"/>
</dbReference>
<dbReference type="AlphaFoldDB" id="A0AAD7XKH1"/>
<keyword evidence="5 6" id="KW-0067">ATP-binding</keyword>
<evidence type="ECO:0000256" key="7">
    <source>
        <dbReference type="RuleBase" id="RU000304"/>
    </source>
</evidence>
<evidence type="ECO:0000256" key="6">
    <source>
        <dbReference type="PROSITE-ProRule" id="PRU10141"/>
    </source>
</evidence>
<evidence type="ECO:0000256" key="2">
    <source>
        <dbReference type="ARBA" id="ARBA00022679"/>
    </source>
</evidence>
<organism evidence="10 11">
    <name type="scientific">Chrysophaeum taylorii</name>
    <dbReference type="NCBI Taxonomy" id="2483200"/>
    <lineage>
        <taxon>Eukaryota</taxon>
        <taxon>Sar</taxon>
        <taxon>Stramenopiles</taxon>
        <taxon>Ochrophyta</taxon>
        <taxon>Pelagophyceae</taxon>
        <taxon>Pelagomonadales</taxon>
        <taxon>Pelagomonadaceae</taxon>
        <taxon>Chrysophaeum</taxon>
    </lineage>
</organism>
<name>A0AAD7XKH1_9STRA</name>
<dbReference type="PROSITE" id="PS50011">
    <property type="entry name" value="PROTEIN_KINASE_DOM"/>
    <property type="match status" value="1"/>
</dbReference>
<dbReference type="GO" id="GO:0005524">
    <property type="term" value="F:ATP binding"/>
    <property type="evidence" value="ECO:0007669"/>
    <property type="project" value="UniProtKB-UniRule"/>
</dbReference>
<dbReference type="InterPro" id="IPR008271">
    <property type="entry name" value="Ser/Thr_kinase_AS"/>
</dbReference>
<dbReference type="InterPro" id="IPR017441">
    <property type="entry name" value="Protein_kinase_ATP_BS"/>
</dbReference>
<keyword evidence="11" id="KW-1185">Reference proteome</keyword>
<evidence type="ECO:0000313" key="10">
    <source>
        <dbReference type="EMBL" id="KAJ8601666.1"/>
    </source>
</evidence>
<dbReference type="SUPFAM" id="SSF56112">
    <property type="entry name" value="Protein kinase-like (PK-like)"/>
    <property type="match status" value="1"/>
</dbReference>
<evidence type="ECO:0000256" key="4">
    <source>
        <dbReference type="ARBA" id="ARBA00022777"/>
    </source>
</evidence>
<keyword evidence="3 6" id="KW-0547">Nucleotide-binding</keyword>
<dbReference type="Pfam" id="PF00069">
    <property type="entry name" value="Pkinase"/>
    <property type="match status" value="1"/>
</dbReference>
<dbReference type="FunFam" id="1.10.510.10:FF:000571">
    <property type="entry name" value="Maternal embryonic leucine zipper kinase"/>
    <property type="match status" value="1"/>
</dbReference>
<dbReference type="GO" id="GO:0005952">
    <property type="term" value="C:cAMP-dependent protein kinase complex"/>
    <property type="evidence" value="ECO:0007669"/>
    <property type="project" value="TreeGrafter"/>
</dbReference>
<evidence type="ECO:0000313" key="11">
    <source>
        <dbReference type="Proteomes" id="UP001230188"/>
    </source>
</evidence>
<evidence type="ECO:0000256" key="1">
    <source>
        <dbReference type="ARBA" id="ARBA00022527"/>
    </source>
</evidence>
<dbReference type="Gene3D" id="1.10.510.10">
    <property type="entry name" value="Transferase(Phosphotransferase) domain 1"/>
    <property type="match status" value="1"/>
</dbReference>
<comment type="caution">
    <text evidence="10">The sequence shown here is derived from an EMBL/GenBank/DDBJ whole genome shotgun (WGS) entry which is preliminary data.</text>
</comment>
<dbReference type="PANTHER" id="PTHR24353">
    <property type="entry name" value="CYCLIC NUCLEOTIDE-DEPENDENT PROTEIN KINASE"/>
    <property type="match status" value="1"/>
</dbReference>
<evidence type="ECO:0000256" key="5">
    <source>
        <dbReference type="ARBA" id="ARBA00022840"/>
    </source>
</evidence>
<dbReference type="GO" id="GO:0004691">
    <property type="term" value="F:cAMP-dependent protein kinase activity"/>
    <property type="evidence" value="ECO:0007669"/>
    <property type="project" value="TreeGrafter"/>
</dbReference>
<dbReference type="PROSITE" id="PS00108">
    <property type="entry name" value="PROTEIN_KINASE_ST"/>
    <property type="match status" value="1"/>
</dbReference>
<reference evidence="10" key="1">
    <citation type="submission" date="2023-01" db="EMBL/GenBank/DDBJ databases">
        <title>Metagenome sequencing of chrysophaentin producing Chrysophaeum taylorii.</title>
        <authorList>
            <person name="Davison J."/>
            <person name="Bewley C."/>
        </authorList>
    </citation>
    <scope>NUCLEOTIDE SEQUENCE</scope>
    <source>
        <strain evidence="10">NIES-1699</strain>
    </source>
</reference>
<feature type="binding site" evidence="6">
    <location>
        <position position="131"/>
    </location>
    <ligand>
        <name>ATP</name>
        <dbReference type="ChEBI" id="CHEBI:30616"/>
    </ligand>
</feature>
<dbReference type="InterPro" id="IPR045270">
    <property type="entry name" value="STKc_AGC"/>
</dbReference>
<proteinExistence type="inferred from homology"/>
<dbReference type="SMART" id="SM00220">
    <property type="entry name" value="S_TKc"/>
    <property type="match status" value="1"/>
</dbReference>
<keyword evidence="4" id="KW-0418">Kinase</keyword>
<comment type="similarity">
    <text evidence="7">Belongs to the protein kinase superfamily.</text>
</comment>